<keyword evidence="4" id="KW-0233">DNA recombination</keyword>
<dbReference type="PANTHER" id="PTHR30629">
    <property type="entry name" value="PROPHAGE INTEGRASE"/>
    <property type="match status" value="1"/>
</dbReference>
<dbReference type="InterPro" id="IPR013762">
    <property type="entry name" value="Integrase-like_cat_sf"/>
</dbReference>
<dbReference type="Proteomes" id="UP000320496">
    <property type="component" value="Chromosome"/>
</dbReference>
<gene>
    <name evidence="9" type="primary">xerC_1</name>
    <name evidence="9" type="ORF">Mal4_19780</name>
</gene>
<dbReference type="InterPro" id="IPR011010">
    <property type="entry name" value="DNA_brk_join_enz"/>
</dbReference>
<dbReference type="KEGG" id="mri:Mal4_19780"/>
<evidence type="ECO:0000256" key="1">
    <source>
        <dbReference type="ARBA" id="ARBA00008857"/>
    </source>
</evidence>
<dbReference type="Pfam" id="PF00589">
    <property type="entry name" value="Phage_integrase"/>
    <property type="match status" value="1"/>
</dbReference>
<keyword evidence="10" id="KW-1185">Reference proteome</keyword>
<evidence type="ECO:0000256" key="2">
    <source>
        <dbReference type="ARBA" id="ARBA00022908"/>
    </source>
</evidence>
<dbReference type="InterPro" id="IPR002104">
    <property type="entry name" value="Integrase_catalytic"/>
</dbReference>
<evidence type="ECO:0000256" key="6">
    <source>
        <dbReference type="SAM" id="MobiDB-lite"/>
    </source>
</evidence>
<keyword evidence="2" id="KW-0229">DNA integration</keyword>
<dbReference type="EMBL" id="CP036275">
    <property type="protein sequence ID" value="QDU37663.1"/>
    <property type="molecule type" value="Genomic_DNA"/>
</dbReference>
<feature type="domain" description="Tyr recombinase" evidence="7">
    <location>
        <begin position="181"/>
        <end position="365"/>
    </location>
</feature>
<dbReference type="GO" id="GO:0015074">
    <property type="term" value="P:DNA integration"/>
    <property type="evidence" value="ECO:0007669"/>
    <property type="project" value="UniProtKB-KW"/>
</dbReference>
<dbReference type="SUPFAM" id="SSF56349">
    <property type="entry name" value="DNA breaking-rejoining enzymes"/>
    <property type="match status" value="1"/>
</dbReference>
<comment type="similarity">
    <text evidence="1">Belongs to the 'phage' integrase family.</text>
</comment>
<reference evidence="9 10" key="1">
    <citation type="submission" date="2019-02" db="EMBL/GenBank/DDBJ databases">
        <title>Deep-cultivation of Planctomycetes and their phenomic and genomic characterization uncovers novel biology.</title>
        <authorList>
            <person name="Wiegand S."/>
            <person name="Jogler M."/>
            <person name="Boedeker C."/>
            <person name="Pinto D."/>
            <person name="Vollmers J."/>
            <person name="Rivas-Marin E."/>
            <person name="Kohn T."/>
            <person name="Peeters S.H."/>
            <person name="Heuer A."/>
            <person name="Rast P."/>
            <person name="Oberbeckmann S."/>
            <person name="Bunk B."/>
            <person name="Jeske O."/>
            <person name="Meyerdierks A."/>
            <person name="Storesund J.E."/>
            <person name="Kallscheuer N."/>
            <person name="Luecker S."/>
            <person name="Lage O.M."/>
            <person name="Pohl T."/>
            <person name="Merkel B.J."/>
            <person name="Hornburger P."/>
            <person name="Mueller R.-W."/>
            <person name="Bruemmer F."/>
            <person name="Labrenz M."/>
            <person name="Spormann A.M."/>
            <person name="Op den Camp H."/>
            <person name="Overmann J."/>
            <person name="Amann R."/>
            <person name="Jetten M.S.M."/>
            <person name="Mascher T."/>
            <person name="Medema M.H."/>
            <person name="Devos D.P."/>
            <person name="Kaster A.-K."/>
            <person name="Ovreas L."/>
            <person name="Rohde M."/>
            <person name="Galperin M.Y."/>
            <person name="Jogler C."/>
        </authorList>
    </citation>
    <scope>NUCLEOTIDE SEQUENCE [LARGE SCALE GENOMIC DNA]</scope>
    <source>
        <strain evidence="9 10">Mal4</strain>
    </source>
</reference>
<dbReference type="GO" id="GO:0006310">
    <property type="term" value="P:DNA recombination"/>
    <property type="evidence" value="ECO:0007669"/>
    <property type="project" value="UniProtKB-KW"/>
</dbReference>
<sequence>MANSTAQAKRTKPERPEGFPLFPHANGQWARKKHGKFYYYGPWDDPEAALKRLEDEEAGRSHDHLTLKELFDRFLTAKHSRVVSGELTLPTYRDYLTVLQHVASFFGKHRPADELTADDFRQLRDSFARSHGPVRLQKDIVVTRMPFRWAYESGLLEHSVRFGPDFKPPSRRARLKATRAYGRKDFSAKEIKAILAAASQPLRAMILLGINAGLGQSDIANLQRRHVDLQAGWLEYPRPKTEIERRCPLWPETVAALQESLQTRPKPKGDADADCVFLTSHGRRYLRMTEKSRTDTITPSFRRLLNSLGIKDRRNFYSLRHTFETQAGESRDQVAVDLIMGHADHSMAANYRHRISDDRLRDVVAVVRTWLWPDTRKPATPPEGDDQNM</sequence>
<protein>
    <submittedName>
        <fullName evidence="9">Tyrosine recombinase XerC</fullName>
    </submittedName>
</protein>
<feature type="region of interest" description="Disordered" evidence="6">
    <location>
        <begin position="1"/>
        <end position="20"/>
    </location>
</feature>
<evidence type="ECO:0000256" key="5">
    <source>
        <dbReference type="PROSITE-ProRule" id="PRU01248"/>
    </source>
</evidence>
<evidence type="ECO:0000313" key="9">
    <source>
        <dbReference type="EMBL" id="QDU37663.1"/>
    </source>
</evidence>
<dbReference type="GO" id="GO:0003677">
    <property type="term" value="F:DNA binding"/>
    <property type="evidence" value="ECO:0007669"/>
    <property type="project" value="UniProtKB-UniRule"/>
</dbReference>
<evidence type="ECO:0000259" key="8">
    <source>
        <dbReference type="PROSITE" id="PS51900"/>
    </source>
</evidence>
<dbReference type="Gene3D" id="1.10.150.130">
    <property type="match status" value="1"/>
</dbReference>
<evidence type="ECO:0000256" key="3">
    <source>
        <dbReference type="ARBA" id="ARBA00023125"/>
    </source>
</evidence>
<evidence type="ECO:0000313" key="10">
    <source>
        <dbReference type="Proteomes" id="UP000320496"/>
    </source>
</evidence>
<dbReference type="PANTHER" id="PTHR30629:SF2">
    <property type="entry name" value="PROPHAGE INTEGRASE INTS-RELATED"/>
    <property type="match status" value="1"/>
</dbReference>
<keyword evidence="3 5" id="KW-0238">DNA-binding</keyword>
<dbReference type="InterPro" id="IPR050808">
    <property type="entry name" value="Phage_Integrase"/>
</dbReference>
<name>A0A517Z5C9_9PLAN</name>
<dbReference type="InterPro" id="IPR010998">
    <property type="entry name" value="Integrase_recombinase_N"/>
</dbReference>
<dbReference type="Gene3D" id="1.10.443.10">
    <property type="entry name" value="Intergrase catalytic core"/>
    <property type="match status" value="1"/>
</dbReference>
<dbReference type="PROSITE" id="PS51898">
    <property type="entry name" value="TYR_RECOMBINASE"/>
    <property type="match status" value="1"/>
</dbReference>
<evidence type="ECO:0000259" key="7">
    <source>
        <dbReference type="PROSITE" id="PS51898"/>
    </source>
</evidence>
<accession>A0A517Z5C9</accession>
<feature type="domain" description="Core-binding (CB)" evidence="8">
    <location>
        <begin position="65"/>
        <end position="151"/>
    </location>
</feature>
<dbReference type="RefSeq" id="WP_197444271.1">
    <property type="nucleotide sequence ID" value="NZ_CP036275.1"/>
</dbReference>
<dbReference type="InterPro" id="IPR044068">
    <property type="entry name" value="CB"/>
</dbReference>
<organism evidence="9 10">
    <name type="scientific">Maioricimonas rarisocia</name>
    <dbReference type="NCBI Taxonomy" id="2528026"/>
    <lineage>
        <taxon>Bacteria</taxon>
        <taxon>Pseudomonadati</taxon>
        <taxon>Planctomycetota</taxon>
        <taxon>Planctomycetia</taxon>
        <taxon>Planctomycetales</taxon>
        <taxon>Planctomycetaceae</taxon>
        <taxon>Maioricimonas</taxon>
    </lineage>
</organism>
<proteinExistence type="inferred from homology"/>
<evidence type="ECO:0000256" key="4">
    <source>
        <dbReference type="ARBA" id="ARBA00023172"/>
    </source>
</evidence>
<dbReference type="PROSITE" id="PS51900">
    <property type="entry name" value="CB"/>
    <property type="match status" value="1"/>
</dbReference>
<dbReference type="AlphaFoldDB" id="A0A517Z5C9"/>